<accession>A0A6G0T3E8</accession>
<sequence>MMNASICANLCFICDKELSVESECVSVKAKGITNLINSSKARFNNKLKSLVNLENVLVHKDCRKNYTRPDTIRKCVNEKEGTSNISPVKENCLFCDNECSKELEKKFSKERRDSIIQVSTLHFKTSIMDVANKRNDEWGKEVLKRLDSVVCLVSEESKYHKSCERKFCSKNPVDKNKKRGKPQDEDLANAFLNVCDFFESENECQFGLNFLHEKMEGTRDEKTLKNKLINKYGDDIIIRTSRGKKSIARKRNTHDNINTCE</sequence>
<dbReference type="OrthoDB" id="6629976at2759"/>
<evidence type="ECO:0000313" key="2">
    <source>
        <dbReference type="Proteomes" id="UP000475862"/>
    </source>
</evidence>
<reference evidence="1 2" key="1">
    <citation type="submission" date="2019-08" db="EMBL/GenBank/DDBJ databases">
        <title>The genome of the soybean aphid Biotype 1, its phylome, world population structure and adaptation to the North American continent.</title>
        <authorList>
            <person name="Giordano R."/>
            <person name="Donthu R.K."/>
            <person name="Hernandez A.G."/>
            <person name="Wright C.L."/>
            <person name="Zimin A.V."/>
        </authorList>
    </citation>
    <scope>NUCLEOTIDE SEQUENCE [LARGE SCALE GENOMIC DNA]</scope>
    <source>
        <tissue evidence="1">Whole aphids</tissue>
    </source>
</reference>
<protein>
    <submittedName>
        <fullName evidence="1">Uncharacterized protein</fullName>
    </submittedName>
</protein>
<dbReference type="EMBL" id="VYZN01000063">
    <property type="protein sequence ID" value="KAE9525163.1"/>
    <property type="molecule type" value="Genomic_DNA"/>
</dbReference>
<organism evidence="1 2">
    <name type="scientific">Aphis glycines</name>
    <name type="common">Soybean aphid</name>
    <dbReference type="NCBI Taxonomy" id="307491"/>
    <lineage>
        <taxon>Eukaryota</taxon>
        <taxon>Metazoa</taxon>
        <taxon>Ecdysozoa</taxon>
        <taxon>Arthropoda</taxon>
        <taxon>Hexapoda</taxon>
        <taxon>Insecta</taxon>
        <taxon>Pterygota</taxon>
        <taxon>Neoptera</taxon>
        <taxon>Paraneoptera</taxon>
        <taxon>Hemiptera</taxon>
        <taxon>Sternorrhyncha</taxon>
        <taxon>Aphidomorpha</taxon>
        <taxon>Aphidoidea</taxon>
        <taxon>Aphididae</taxon>
        <taxon>Aphidini</taxon>
        <taxon>Aphis</taxon>
        <taxon>Aphis</taxon>
    </lineage>
</organism>
<dbReference type="AlphaFoldDB" id="A0A6G0T3E8"/>
<comment type="caution">
    <text evidence="1">The sequence shown here is derived from an EMBL/GenBank/DDBJ whole genome shotgun (WGS) entry which is preliminary data.</text>
</comment>
<keyword evidence="2" id="KW-1185">Reference proteome</keyword>
<evidence type="ECO:0000313" key="1">
    <source>
        <dbReference type="EMBL" id="KAE9525163.1"/>
    </source>
</evidence>
<gene>
    <name evidence="1" type="ORF">AGLY_014407</name>
</gene>
<dbReference type="Proteomes" id="UP000475862">
    <property type="component" value="Unassembled WGS sequence"/>
</dbReference>
<proteinExistence type="predicted"/>
<name>A0A6G0T3E8_APHGL</name>